<reference evidence="3" key="1">
    <citation type="submission" date="2015-09" db="EMBL/GenBank/DDBJ databases">
        <authorList>
            <person name="Graham D.E."/>
            <person name="Mahan K.M."/>
            <person name="Klingeman D.M."/>
            <person name="Fida T."/>
            <person name="Giannone R.J."/>
            <person name="Hettich R.L."/>
            <person name="Parry R.J."/>
            <person name="Spain J.C."/>
        </authorList>
    </citation>
    <scope>NUCLEOTIDE SEQUENCE [LARGE SCALE GENOMIC DNA]</scope>
    <source>
        <strain evidence="3">JCM 4701</strain>
    </source>
</reference>
<protein>
    <recommendedName>
        <fullName evidence="1">DUF7848 domain-containing protein</fullName>
    </recommendedName>
</protein>
<sequence length="82" mass="9359">MSERERLRDWAFQLDSEWGLRHVGKCIICGEMSLDSPSEDEAREWCLNHARATGDDHFELFGIQYGSALFREPLSVNGTSPT</sequence>
<dbReference type="AlphaFoldDB" id="A0A2N8P4H4"/>
<evidence type="ECO:0000259" key="1">
    <source>
        <dbReference type="Pfam" id="PF25232"/>
    </source>
</evidence>
<accession>A0A2N8P4H4</accession>
<evidence type="ECO:0000313" key="2">
    <source>
        <dbReference type="EMBL" id="PNE35925.1"/>
    </source>
</evidence>
<feature type="domain" description="DUF7848" evidence="1">
    <location>
        <begin position="4"/>
        <end position="57"/>
    </location>
</feature>
<keyword evidence="3" id="KW-1185">Reference proteome</keyword>
<evidence type="ECO:0000313" key="3">
    <source>
        <dbReference type="Proteomes" id="UP000236047"/>
    </source>
</evidence>
<organism evidence="2 3">
    <name type="scientific">Streptomyces noursei</name>
    <name type="common">Streptomyces albulus</name>
    <dbReference type="NCBI Taxonomy" id="1971"/>
    <lineage>
        <taxon>Bacteria</taxon>
        <taxon>Bacillati</taxon>
        <taxon>Actinomycetota</taxon>
        <taxon>Actinomycetes</taxon>
        <taxon>Kitasatosporales</taxon>
        <taxon>Streptomycetaceae</taxon>
        <taxon>Streptomyces</taxon>
    </lineage>
</organism>
<dbReference type="Pfam" id="PF25232">
    <property type="entry name" value="DUF7848"/>
    <property type="match status" value="1"/>
</dbReference>
<dbReference type="InterPro" id="IPR057170">
    <property type="entry name" value="DUF7848"/>
</dbReference>
<gene>
    <name evidence="2" type="ORF">AOB60_37735</name>
</gene>
<comment type="caution">
    <text evidence="2">The sequence shown here is derived from an EMBL/GenBank/DDBJ whole genome shotgun (WGS) entry which is preliminary data.</text>
</comment>
<dbReference type="Proteomes" id="UP000236047">
    <property type="component" value="Unassembled WGS sequence"/>
</dbReference>
<dbReference type="EMBL" id="LJSN01000005">
    <property type="protein sequence ID" value="PNE35925.1"/>
    <property type="molecule type" value="Genomic_DNA"/>
</dbReference>
<proteinExistence type="predicted"/>
<name>A0A2N8P4H4_STRNR</name>